<dbReference type="InterPro" id="IPR004045">
    <property type="entry name" value="Glutathione_S-Trfase_N"/>
</dbReference>
<dbReference type="CDD" id="cd03205">
    <property type="entry name" value="GST_C_6"/>
    <property type="match status" value="1"/>
</dbReference>
<reference evidence="3" key="1">
    <citation type="submission" date="2017-05" db="EMBL/GenBank/DDBJ databases">
        <authorList>
            <person name="Rodrigo-Torres L."/>
            <person name="Arahal R. D."/>
            <person name="Lucena T."/>
        </authorList>
    </citation>
    <scope>NUCLEOTIDE SEQUENCE [LARGE SCALE GENOMIC DNA]</scope>
    <source>
        <strain evidence="3">CECT 8621</strain>
    </source>
</reference>
<dbReference type="SUPFAM" id="SSF52833">
    <property type="entry name" value="Thioredoxin-like"/>
    <property type="match status" value="1"/>
</dbReference>
<dbReference type="PANTHER" id="PTHR43968">
    <property type="match status" value="1"/>
</dbReference>
<dbReference type="SUPFAM" id="SSF47616">
    <property type="entry name" value="GST C-terminal domain-like"/>
    <property type="match status" value="1"/>
</dbReference>
<keyword evidence="3" id="KW-1185">Reference proteome</keyword>
<dbReference type="Gene3D" id="3.40.30.10">
    <property type="entry name" value="Glutaredoxin"/>
    <property type="match status" value="1"/>
</dbReference>
<gene>
    <name evidence="2" type="primary">yibF_3</name>
    <name evidence="2" type="ORF">COL8621_03466</name>
</gene>
<dbReference type="GO" id="GO:0005737">
    <property type="term" value="C:cytoplasm"/>
    <property type="evidence" value="ECO:0007669"/>
    <property type="project" value="TreeGrafter"/>
</dbReference>
<dbReference type="OrthoDB" id="9795329at2"/>
<dbReference type="CDD" id="cd03049">
    <property type="entry name" value="GST_N_3"/>
    <property type="match status" value="1"/>
</dbReference>
<evidence type="ECO:0000259" key="1">
    <source>
        <dbReference type="PROSITE" id="PS50404"/>
    </source>
</evidence>
<proteinExistence type="predicted"/>
<evidence type="ECO:0000313" key="3">
    <source>
        <dbReference type="Proteomes" id="UP000202922"/>
    </source>
</evidence>
<dbReference type="InterPro" id="IPR036249">
    <property type="entry name" value="Thioredoxin-like_sf"/>
</dbReference>
<dbReference type="Proteomes" id="UP000202922">
    <property type="component" value="Unassembled WGS sequence"/>
</dbReference>
<dbReference type="InterPro" id="IPR050983">
    <property type="entry name" value="GST_Omega/HSP26"/>
</dbReference>
<dbReference type="EMBL" id="FXYE01000002">
    <property type="protein sequence ID" value="SMX47546.1"/>
    <property type="molecule type" value="Genomic_DNA"/>
</dbReference>
<dbReference type="InterPro" id="IPR036282">
    <property type="entry name" value="Glutathione-S-Trfase_C_sf"/>
</dbReference>
<dbReference type="Pfam" id="PF13410">
    <property type="entry name" value="GST_C_2"/>
    <property type="match status" value="1"/>
</dbReference>
<protein>
    <submittedName>
        <fullName evidence="2">Putative GST-like protein YibF</fullName>
    </submittedName>
</protein>
<organism evidence="2 3">
    <name type="scientific">Actibacterium lipolyticum</name>
    <dbReference type="NCBI Taxonomy" id="1524263"/>
    <lineage>
        <taxon>Bacteria</taxon>
        <taxon>Pseudomonadati</taxon>
        <taxon>Pseudomonadota</taxon>
        <taxon>Alphaproteobacteria</taxon>
        <taxon>Rhodobacterales</taxon>
        <taxon>Roseobacteraceae</taxon>
        <taxon>Actibacterium</taxon>
    </lineage>
</organism>
<name>A0A238KZM7_9RHOB</name>
<sequence>MQLFDNPASPFCRKVKVLLHETGQIDDVEILFAVGHPTAQAEMPTAHNPLGKIPSLLRDDGPAIYDSRVICRFLNDRVEANLYPEARIWETLTLEATADGIMEAALLMIYEARCRPEDMRSAEWVDAQWDKVERALAAIETRWMSHLSGPLDMGQIAVGCALGYLDFRHSARNWATTFPALAEWYTTFAQRPSMQSTVPTG</sequence>
<dbReference type="Pfam" id="PF13409">
    <property type="entry name" value="GST_N_2"/>
    <property type="match status" value="1"/>
</dbReference>
<dbReference type="PANTHER" id="PTHR43968:SF6">
    <property type="entry name" value="GLUTATHIONE S-TRANSFERASE OMEGA"/>
    <property type="match status" value="1"/>
</dbReference>
<dbReference type="RefSeq" id="WP_093968479.1">
    <property type="nucleotide sequence ID" value="NZ_FXYE01000002.1"/>
</dbReference>
<dbReference type="AlphaFoldDB" id="A0A238KZM7"/>
<dbReference type="Gene3D" id="1.20.1050.10">
    <property type="match status" value="1"/>
</dbReference>
<dbReference type="PROSITE" id="PS50404">
    <property type="entry name" value="GST_NTER"/>
    <property type="match status" value="1"/>
</dbReference>
<evidence type="ECO:0000313" key="2">
    <source>
        <dbReference type="EMBL" id="SMX47546.1"/>
    </source>
</evidence>
<accession>A0A238KZM7</accession>
<feature type="domain" description="GST N-terminal" evidence="1">
    <location>
        <begin position="1"/>
        <end position="82"/>
    </location>
</feature>